<comment type="caution">
    <text evidence="2">The sequence shown here is derived from an EMBL/GenBank/DDBJ whole genome shotgun (WGS) entry which is preliminary data.</text>
</comment>
<dbReference type="Gene3D" id="1.10.1660.10">
    <property type="match status" value="1"/>
</dbReference>
<dbReference type="Pfam" id="PF13411">
    <property type="entry name" value="MerR_1"/>
    <property type="match status" value="1"/>
</dbReference>
<gene>
    <name evidence="2" type="ORF">LMG7974_01452</name>
</gene>
<evidence type="ECO:0000313" key="2">
    <source>
        <dbReference type="EMBL" id="CAD7289300.1"/>
    </source>
</evidence>
<sequence length="201" mass="23190">MIKMNELSRLSDTPKSTILYYVKEGLLPEPDKPKPNLYLYDESVVEIVKFIKYLQTNFNASIAEIKALFLNIHQPYCSLLSCLDIIMGYAHTKIYDKDELCMEFGISKDILEGFVKSGLISPRNGVFTAKEREILAILVTLNKDELKLVKTYAKIATKLSKDEINLAKTTKSHKRLFDIILLLRPYIFNMQTLNAYKRENQ</sequence>
<dbReference type="RefSeq" id="WP_229933240.1">
    <property type="nucleotide sequence ID" value="NZ_CAJHOF010000014.1"/>
</dbReference>
<accession>A0ABM8Q8L9</accession>
<reference evidence="2 3" key="1">
    <citation type="submission" date="2020-11" db="EMBL/GenBank/DDBJ databases">
        <authorList>
            <person name="Peeters C."/>
        </authorList>
    </citation>
    <scope>NUCLEOTIDE SEQUENCE [LARGE SCALE GENOMIC DNA]</scope>
    <source>
        <strain evidence="2 3">LMG 7974</strain>
    </source>
</reference>
<name>A0ABM8Q8L9_9BACT</name>
<protein>
    <recommendedName>
        <fullName evidence="1">HTH merR-type domain-containing protein</fullName>
    </recommendedName>
</protein>
<feature type="domain" description="HTH merR-type" evidence="1">
    <location>
        <begin position="1"/>
        <end position="71"/>
    </location>
</feature>
<dbReference type="Proteomes" id="UP000789803">
    <property type="component" value="Unassembled WGS sequence"/>
</dbReference>
<dbReference type="SMART" id="SM00422">
    <property type="entry name" value="HTH_MERR"/>
    <property type="match status" value="1"/>
</dbReference>
<organism evidence="2 3">
    <name type="scientific">Campylobacter majalis</name>
    <dbReference type="NCBI Taxonomy" id="2790656"/>
    <lineage>
        <taxon>Bacteria</taxon>
        <taxon>Pseudomonadati</taxon>
        <taxon>Campylobacterota</taxon>
        <taxon>Epsilonproteobacteria</taxon>
        <taxon>Campylobacterales</taxon>
        <taxon>Campylobacteraceae</taxon>
        <taxon>Campylobacter</taxon>
    </lineage>
</organism>
<dbReference type="EMBL" id="CAJHOF010000014">
    <property type="protein sequence ID" value="CAD7289300.1"/>
    <property type="molecule type" value="Genomic_DNA"/>
</dbReference>
<keyword evidence="3" id="KW-1185">Reference proteome</keyword>
<evidence type="ECO:0000259" key="1">
    <source>
        <dbReference type="PROSITE" id="PS50937"/>
    </source>
</evidence>
<dbReference type="InterPro" id="IPR009061">
    <property type="entry name" value="DNA-bd_dom_put_sf"/>
</dbReference>
<dbReference type="SUPFAM" id="SSF46955">
    <property type="entry name" value="Putative DNA-binding domain"/>
    <property type="match status" value="1"/>
</dbReference>
<dbReference type="PROSITE" id="PS50937">
    <property type="entry name" value="HTH_MERR_2"/>
    <property type="match status" value="1"/>
</dbReference>
<dbReference type="InterPro" id="IPR000551">
    <property type="entry name" value="MerR-type_HTH_dom"/>
</dbReference>
<proteinExistence type="predicted"/>
<evidence type="ECO:0000313" key="3">
    <source>
        <dbReference type="Proteomes" id="UP000789803"/>
    </source>
</evidence>